<proteinExistence type="predicted"/>
<reference evidence="1" key="1">
    <citation type="journal article" date="2014" name="Front. Microbiol.">
        <title>High frequency of phylogenetically diverse reductive dehalogenase-homologous genes in deep subseafloor sedimentary metagenomes.</title>
        <authorList>
            <person name="Kawai M."/>
            <person name="Futagami T."/>
            <person name="Toyoda A."/>
            <person name="Takaki Y."/>
            <person name="Nishi S."/>
            <person name="Hori S."/>
            <person name="Arai W."/>
            <person name="Tsubouchi T."/>
            <person name="Morono Y."/>
            <person name="Uchiyama I."/>
            <person name="Ito T."/>
            <person name="Fujiyama A."/>
            <person name="Inagaki F."/>
            <person name="Takami H."/>
        </authorList>
    </citation>
    <scope>NUCLEOTIDE SEQUENCE</scope>
    <source>
        <strain evidence="1">Expedition CK06-06</strain>
    </source>
</reference>
<evidence type="ECO:0000313" key="1">
    <source>
        <dbReference type="EMBL" id="GAH29003.1"/>
    </source>
</evidence>
<organism evidence="1">
    <name type="scientific">marine sediment metagenome</name>
    <dbReference type="NCBI Taxonomy" id="412755"/>
    <lineage>
        <taxon>unclassified sequences</taxon>
        <taxon>metagenomes</taxon>
        <taxon>ecological metagenomes</taxon>
    </lineage>
</organism>
<comment type="caution">
    <text evidence="1">The sequence shown here is derived from an EMBL/GenBank/DDBJ whole genome shotgun (WGS) entry which is preliminary data.</text>
</comment>
<sequence length="200" mass="22779">DSIQKEYPDFQRAFADLETKAIRSCTDKWFPKLTPEQAFGALTPNSDQFGRTTILPALFDDNTGTPMDTTHGGGSPAGTWRQKFTTKGHQMILQGNRTGEVLPEDFYVSWIGLAFPNKQMNISEIRWQTSDRKYVRLNIEELMSYNKPAIIFEEGFLLKEEQAFHLYGHVEEEDYQRIVMLGAAYYRVIDKVLGAPGSAI</sequence>
<dbReference type="EMBL" id="BARU01002502">
    <property type="protein sequence ID" value="GAH29003.1"/>
    <property type="molecule type" value="Genomic_DNA"/>
</dbReference>
<feature type="non-terminal residue" evidence="1">
    <location>
        <position position="1"/>
    </location>
</feature>
<accession>X1G7N8</accession>
<protein>
    <submittedName>
        <fullName evidence="1">Uncharacterized protein</fullName>
    </submittedName>
</protein>
<name>X1G7N8_9ZZZZ</name>
<dbReference type="AlphaFoldDB" id="X1G7N8"/>
<gene>
    <name evidence="1" type="ORF">S03H2_05881</name>
</gene>